<dbReference type="Gene3D" id="2.10.25.10">
    <property type="entry name" value="Laminin"/>
    <property type="match status" value="1"/>
</dbReference>
<dbReference type="PANTHER" id="PTHR11339:SF413">
    <property type="entry name" value="TECTORIN ALPHA"/>
    <property type="match status" value="1"/>
</dbReference>
<evidence type="ECO:0000313" key="5">
    <source>
        <dbReference type="Proteomes" id="UP000694551"/>
    </source>
</evidence>
<evidence type="ECO:0000259" key="3">
    <source>
        <dbReference type="PROSITE" id="PS51233"/>
    </source>
</evidence>
<evidence type="ECO:0000256" key="2">
    <source>
        <dbReference type="ARBA" id="ARBA00023180"/>
    </source>
</evidence>
<feature type="domain" description="VWFD" evidence="3">
    <location>
        <begin position="1"/>
        <end position="55"/>
    </location>
</feature>
<dbReference type="GO" id="GO:0031012">
    <property type="term" value="C:extracellular matrix"/>
    <property type="evidence" value="ECO:0007669"/>
    <property type="project" value="TreeGrafter"/>
</dbReference>
<dbReference type="Pfam" id="PF12714">
    <property type="entry name" value="TILa"/>
    <property type="match status" value="1"/>
</dbReference>
<feature type="domain" description="VWFD" evidence="3">
    <location>
        <begin position="252"/>
        <end position="434"/>
    </location>
</feature>
<evidence type="ECO:0000313" key="4">
    <source>
        <dbReference type="Ensembl" id="ENSSOCP00000010495.1"/>
    </source>
</evidence>
<accession>A0A8D0F5M5</accession>
<dbReference type="InterPro" id="IPR036084">
    <property type="entry name" value="Ser_inhib-like_sf"/>
</dbReference>
<name>A0A8D0F5M5_STROC</name>
<dbReference type="Proteomes" id="UP000694551">
    <property type="component" value="Unplaced"/>
</dbReference>
<dbReference type="PANTHER" id="PTHR11339">
    <property type="entry name" value="EXTRACELLULAR MATRIX GLYCOPROTEIN RELATED"/>
    <property type="match status" value="1"/>
</dbReference>
<reference evidence="4" key="1">
    <citation type="submission" date="2025-08" db="UniProtKB">
        <authorList>
            <consortium name="Ensembl"/>
        </authorList>
    </citation>
    <scope>IDENTIFICATION</scope>
</reference>
<keyword evidence="5" id="KW-1185">Reference proteome</keyword>
<organism evidence="4 5">
    <name type="scientific">Strix occidentalis caurina</name>
    <name type="common">northern spotted owl</name>
    <dbReference type="NCBI Taxonomy" id="311401"/>
    <lineage>
        <taxon>Eukaryota</taxon>
        <taxon>Metazoa</taxon>
        <taxon>Chordata</taxon>
        <taxon>Craniata</taxon>
        <taxon>Vertebrata</taxon>
        <taxon>Euteleostomi</taxon>
        <taxon>Archelosauria</taxon>
        <taxon>Archosauria</taxon>
        <taxon>Dinosauria</taxon>
        <taxon>Saurischia</taxon>
        <taxon>Theropoda</taxon>
        <taxon>Coelurosauria</taxon>
        <taxon>Aves</taxon>
        <taxon>Neognathae</taxon>
        <taxon>Neoaves</taxon>
        <taxon>Telluraves</taxon>
        <taxon>Strigiformes</taxon>
        <taxon>Strigidae</taxon>
        <taxon>Strix</taxon>
    </lineage>
</organism>
<dbReference type="InterPro" id="IPR002919">
    <property type="entry name" value="TIL_dom"/>
</dbReference>
<protein>
    <recommendedName>
        <fullName evidence="3">VWFD domain-containing protein</fullName>
    </recommendedName>
</protein>
<dbReference type="SMART" id="SM00216">
    <property type="entry name" value="VWD"/>
    <property type="match status" value="1"/>
</dbReference>
<dbReference type="SUPFAM" id="SSF57567">
    <property type="entry name" value="Serine protease inhibitors"/>
    <property type="match status" value="1"/>
</dbReference>
<keyword evidence="2" id="KW-0325">Glycoprotein</keyword>
<dbReference type="PROSITE" id="PS51233">
    <property type="entry name" value="VWFD"/>
    <property type="match status" value="2"/>
</dbReference>
<dbReference type="FunFam" id="2.10.25.10:FF:000055">
    <property type="entry name" value="alpha-tectorin isoform X1"/>
    <property type="match status" value="1"/>
</dbReference>
<sequence length="453" mass="49167">MVAVPSSYFGATCGLCGNFNEDTEDEMTLPDGAQAASVEDWAESWRDPSCQEDCGDQETLQDAGGCGELRWGVPKYFGGERKGIHRGIGPQVDAQPIKLMHQLSQRRAPLRKVLGSYLVSPFFFSEIFSNIISTAQKCPKNSHFEACGTACPATCAEPRPPASCSKPCTASCQCDEGFVLHDSACVPVETCSCVHNGRSYKVREEFWEDGSCQSRCRCEAGGEVVCKKAGCKAHEKCVTVNGVANCQAKKHFTCIGTGDPHYTTFDGLRYDFQGTCIYQFAALCTQDPKLVPFTVKVENNNRGSKAVSFTKTVTLEVYDNVISMSQEHPLTSPPPPQVNGAFVELPFTQKDQFELYHSGVHGFVRTAFGLRVSFDWYSYARVLLPEAYAGAVCGLCGNANGDADDDFVTRDGKRAADEIQLANSWKVGDVPGCSAGCVGDCPVYSSLMQGRGM</sequence>
<dbReference type="InterPro" id="IPR050780">
    <property type="entry name" value="Mucin_vWF_Thrombospondin_sf"/>
</dbReference>
<proteinExistence type="predicted"/>
<dbReference type="Pfam" id="PF00094">
    <property type="entry name" value="VWD"/>
    <property type="match status" value="2"/>
</dbReference>
<dbReference type="InterPro" id="IPR001846">
    <property type="entry name" value="VWF_type-D"/>
</dbReference>
<dbReference type="Ensembl" id="ENSSOCT00000010778.1">
    <property type="protein sequence ID" value="ENSSOCP00000010495.1"/>
    <property type="gene ID" value="ENSSOCG00000007998.1"/>
</dbReference>
<dbReference type="GO" id="GO:0005615">
    <property type="term" value="C:extracellular space"/>
    <property type="evidence" value="ECO:0007669"/>
    <property type="project" value="TreeGrafter"/>
</dbReference>
<keyword evidence="1" id="KW-1015">Disulfide bond</keyword>
<evidence type="ECO:0000256" key="1">
    <source>
        <dbReference type="ARBA" id="ARBA00023157"/>
    </source>
</evidence>
<dbReference type="CDD" id="cd19941">
    <property type="entry name" value="TIL"/>
    <property type="match status" value="1"/>
</dbReference>
<reference evidence="4" key="2">
    <citation type="submission" date="2025-09" db="UniProtKB">
        <authorList>
            <consortium name="Ensembl"/>
        </authorList>
    </citation>
    <scope>IDENTIFICATION</scope>
</reference>
<dbReference type="AlphaFoldDB" id="A0A8D0F5M5"/>
<dbReference type="Pfam" id="PF01826">
    <property type="entry name" value="TIL"/>
    <property type="match status" value="1"/>
</dbReference>
<dbReference type="InterPro" id="IPR025615">
    <property type="entry name" value="TILa_dom"/>
</dbReference>